<feature type="domain" description="Immune mapped protein 2 N-terminal" evidence="2">
    <location>
        <begin position="152"/>
        <end position="242"/>
    </location>
</feature>
<dbReference type="RefSeq" id="XP_013250576.1">
    <property type="nucleotide sequence ID" value="XM_013395122.1"/>
</dbReference>
<reference evidence="3" key="1">
    <citation type="submission" date="2013-10" db="EMBL/GenBank/DDBJ databases">
        <title>Genomic analysis of the causative agents of coccidiosis in chickens.</title>
        <authorList>
            <person name="Reid A.J."/>
            <person name="Blake D."/>
            <person name="Billington K."/>
            <person name="Browne H."/>
            <person name="Dunn M."/>
            <person name="Hung S."/>
            <person name="Kawahara F."/>
            <person name="Miranda-Saavedra D."/>
            <person name="Mourier T."/>
            <person name="Nagra H."/>
            <person name="Otto T.D."/>
            <person name="Rawlings N."/>
            <person name="Sanchez A."/>
            <person name="Sanders M."/>
            <person name="Subramaniam C."/>
            <person name="Tay Y."/>
            <person name="Dear P."/>
            <person name="Doerig C."/>
            <person name="Gruber A."/>
            <person name="Parkinson J."/>
            <person name="Shirley M."/>
            <person name="Wan K.L."/>
            <person name="Berriman M."/>
            <person name="Tomley F."/>
            <person name="Pain A."/>
        </authorList>
    </citation>
    <scope>NUCLEOTIDE SEQUENCE [LARGE SCALE GENOMIC DNA]</scope>
    <source>
        <strain evidence="3">Houghton</strain>
    </source>
</reference>
<dbReference type="OrthoDB" id="329578at2759"/>
<feature type="compositionally biased region" description="Low complexity" evidence="1">
    <location>
        <begin position="62"/>
        <end position="91"/>
    </location>
</feature>
<dbReference type="VEuPathDB" id="ToxoDB:EAH_00041870"/>
<dbReference type="InterPro" id="IPR040955">
    <property type="entry name" value="IMP2_N"/>
</dbReference>
<dbReference type="GeneID" id="25272257"/>
<dbReference type="EMBL" id="HG670999">
    <property type="protein sequence ID" value="CDI79290.1"/>
    <property type="molecule type" value="Genomic_DNA"/>
</dbReference>
<feature type="region of interest" description="Disordered" evidence="1">
    <location>
        <begin position="1"/>
        <end position="112"/>
    </location>
</feature>
<keyword evidence="4" id="KW-1185">Reference proteome</keyword>
<dbReference type="Pfam" id="PF18590">
    <property type="entry name" value="IMP2_N"/>
    <property type="match status" value="1"/>
</dbReference>
<evidence type="ECO:0000259" key="2">
    <source>
        <dbReference type="Pfam" id="PF18590"/>
    </source>
</evidence>
<reference evidence="3" key="2">
    <citation type="submission" date="2013-10" db="EMBL/GenBank/DDBJ databases">
        <authorList>
            <person name="Aslett M."/>
        </authorList>
    </citation>
    <scope>NUCLEOTIDE SEQUENCE [LARGE SCALE GENOMIC DNA]</scope>
    <source>
        <strain evidence="3">Houghton</strain>
    </source>
</reference>
<protein>
    <submittedName>
        <fullName evidence="3">Conserved Plasmodium protein, related</fullName>
    </submittedName>
</protein>
<dbReference type="Proteomes" id="UP000018050">
    <property type="component" value="Unassembled WGS sequence"/>
</dbReference>
<organism evidence="3 4">
    <name type="scientific">Eimeria acervulina</name>
    <name type="common">Coccidian parasite</name>
    <dbReference type="NCBI Taxonomy" id="5801"/>
    <lineage>
        <taxon>Eukaryota</taxon>
        <taxon>Sar</taxon>
        <taxon>Alveolata</taxon>
        <taxon>Apicomplexa</taxon>
        <taxon>Conoidasida</taxon>
        <taxon>Coccidia</taxon>
        <taxon>Eucoccidiorida</taxon>
        <taxon>Eimeriorina</taxon>
        <taxon>Eimeriidae</taxon>
        <taxon>Eimeria</taxon>
    </lineage>
</organism>
<gene>
    <name evidence="3" type="ORF">EAH_00041870</name>
</gene>
<evidence type="ECO:0000313" key="4">
    <source>
        <dbReference type="Proteomes" id="UP000018050"/>
    </source>
</evidence>
<dbReference type="AlphaFoldDB" id="U6GGJ0"/>
<name>U6GGJ0_EIMAC</name>
<dbReference type="OMA" id="GWATFLK"/>
<proteinExistence type="predicted"/>
<accession>U6GGJ0</accession>
<feature type="compositionally biased region" description="Acidic residues" evidence="1">
    <location>
        <begin position="39"/>
        <end position="61"/>
    </location>
</feature>
<sequence length="316" mass="33238">MVAMVCRTGRCAKGVDEEETVVPPQEKPLEAPPEIVEGEKEEGEEKEEEEREEGEAAEAEEGGAAADAADTAAGEAPSAETAAAAAARPASTLKPKAKPKPRRAVSPAAKKAVKSSPAFFTGKAAGLPPPPKEACIGPPPDVPEPQTSLGLGAYLIYSQEDQGKLKAQWSKAPLSGAGVLAYLKPEKEVADYKFEKKSAIEVYATNCETCMPSEFPADREKFYNGWGSFFKQLSAHGGSIVLLPAAAAEPPPKVKVVLFNKGKLSIAQVGEEISAASFESLAIVPSNATKFDAKEMSLSDFSTLAQSQGAYVNIKK</sequence>
<evidence type="ECO:0000313" key="3">
    <source>
        <dbReference type="EMBL" id="CDI79290.1"/>
    </source>
</evidence>
<evidence type="ECO:0000256" key="1">
    <source>
        <dbReference type="SAM" id="MobiDB-lite"/>
    </source>
</evidence>